<protein>
    <recommendedName>
        <fullName evidence="3">WD40-repeat-containing domain</fullName>
    </recommendedName>
</protein>
<dbReference type="AlphaFoldDB" id="A0A8S1PYR4"/>
<proteinExistence type="predicted"/>
<dbReference type="Proteomes" id="UP000692954">
    <property type="component" value="Unassembled WGS sequence"/>
</dbReference>
<evidence type="ECO:0008006" key="3">
    <source>
        <dbReference type="Google" id="ProtNLM"/>
    </source>
</evidence>
<sequence length="571" mass="67691">MNKFSRQLQQELEILQIQNQEILQILNQFFEETANKFQLLKNQFTQTYNRKQQLNVKLENFISNQTIDIFEQLFQEIELLNYNKDLTFQIKVTNSNDISLMQEKIQELQQIKPLNNQLLNHFNQYQEGIKILLNNCLEKKEIKGHENQMNLEITVQSISQQNLSSKTQGMVNQIQLSQNSQEEQNQQDQFVQQTNQIKEQNQSPLNDIDYQLIFTQLEIQGQNKSSQTLQECLQIKKQEINSNQQIQQTTLHIEQYSSMNETYENEVLPLTLNELKLQILPIKDYKEIRFVVPIQKDIYLFTTSKEFFIVDLIKQKKSQIEKLEKKISSVENIFQNNLSNLIFATKDGKVHCYEYNKIQHKIKFVRSLNLSNKNGRLLIKKIENKLVTIGGENRFKIYSYPNFTLVQEINITKSKAPKFLLVNDQEVFIAGNNLVAIMNSKNQIQYLDDMPEKPKCLDFKNRLLLIVYSQKIMIYEKKQNMYAFRWIYTFIEKEIQICKFMTFSPLLFINVKQKQGYEQSSAQIYEDKLEMEKIDTKDISVLAIENLENQFIIIALQHDSNNFLQIKLIKE</sequence>
<organism evidence="1 2">
    <name type="scientific">Paramecium sonneborni</name>
    <dbReference type="NCBI Taxonomy" id="65129"/>
    <lineage>
        <taxon>Eukaryota</taxon>
        <taxon>Sar</taxon>
        <taxon>Alveolata</taxon>
        <taxon>Ciliophora</taxon>
        <taxon>Intramacronucleata</taxon>
        <taxon>Oligohymenophorea</taxon>
        <taxon>Peniculida</taxon>
        <taxon>Parameciidae</taxon>
        <taxon>Paramecium</taxon>
    </lineage>
</organism>
<evidence type="ECO:0000313" key="1">
    <source>
        <dbReference type="EMBL" id="CAD8108182.1"/>
    </source>
</evidence>
<reference evidence="1" key="1">
    <citation type="submission" date="2021-01" db="EMBL/GenBank/DDBJ databases">
        <authorList>
            <consortium name="Genoscope - CEA"/>
            <person name="William W."/>
        </authorList>
    </citation>
    <scope>NUCLEOTIDE SEQUENCE</scope>
</reference>
<dbReference type="EMBL" id="CAJJDN010000090">
    <property type="protein sequence ID" value="CAD8108182.1"/>
    <property type="molecule type" value="Genomic_DNA"/>
</dbReference>
<comment type="caution">
    <text evidence="1">The sequence shown here is derived from an EMBL/GenBank/DDBJ whole genome shotgun (WGS) entry which is preliminary data.</text>
</comment>
<accession>A0A8S1PYR4</accession>
<keyword evidence="2" id="KW-1185">Reference proteome</keyword>
<name>A0A8S1PYR4_9CILI</name>
<evidence type="ECO:0000313" key="2">
    <source>
        <dbReference type="Proteomes" id="UP000692954"/>
    </source>
</evidence>
<gene>
    <name evidence="1" type="ORF">PSON_ATCC_30995.1.T0900170</name>
</gene>